<accession>A0A9P1CXW1</accession>
<evidence type="ECO:0000313" key="2">
    <source>
        <dbReference type="EMBL" id="CAL1153108.1"/>
    </source>
</evidence>
<reference evidence="1" key="1">
    <citation type="submission" date="2022-10" db="EMBL/GenBank/DDBJ databases">
        <authorList>
            <person name="Chen Y."/>
            <person name="Dougan E. K."/>
            <person name="Chan C."/>
            <person name="Rhodes N."/>
            <person name="Thang M."/>
        </authorList>
    </citation>
    <scope>NUCLEOTIDE SEQUENCE</scope>
</reference>
<dbReference type="PANTHER" id="PTHR13271">
    <property type="entry name" value="UNCHARACTERIZED PUTATIVE METHYLTRANSFERASE"/>
    <property type="match status" value="1"/>
</dbReference>
<name>A0A9P1CXW1_9DINO</name>
<comment type="caution">
    <text evidence="1">The sequence shown here is derived from an EMBL/GenBank/DDBJ whole genome shotgun (WGS) entry which is preliminary data.</text>
</comment>
<sequence length="490" mass="54716">MGNQLNPVIEAMKAMKILVKLVSLAAGTSGIPKYLLDEGFTGSVAIIETPNSGRGLVAARDLVTGDEVLSVPLQHLVSLDTLDTLDTQPQIASDLPAADALALILAYSRHSETFLINQLLPQEVTHPLFFGPKDWEVAESLVSAKLFRSLHHEFSESWQRVQGLQLEEEDFRWAHAILRSRGHAIRLKTTAGVWQTSWGLVPLADLLNMGDDQTANVDCGTRYLSNNWGLNSTFRCTVRRDVLKNEVLLTEYISKTEHRTGAVLLREYGFVPAVADGLSFLPRSCEKLHCAVHIREMGQLERHVADPEAFLAEALLNNSLLPIDNSTNEALKLLAWHEGNLLLDLSRQHKQSKLPKVFYDSWRSRAGVPEAPGAPASKSSELLRLLRDPEILHTIAWDQALWDAGKLLLSDWDDALATELLLSHHDFPPELELLFRLRRHELLARSVEVEDRLSLQPLYCAFATQALLNDHAWPLNDAEKEVLKVAPKLA</sequence>
<evidence type="ECO:0000313" key="3">
    <source>
        <dbReference type="EMBL" id="CAL4787045.1"/>
    </source>
</evidence>
<reference evidence="2" key="2">
    <citation type="submission" date="2024-04" db="EMBL/GenBank/DDBJ databases">
        <authorList>
            <person name="Chen Y."/>
            <person name="Shah S."/>
            <person name="Dougan E. K."/>
            <person name="Thang M."/>
            <person name="Chan C."/>
        </authorList>
    </citation>
    <scope>NUCLEOTIDE SEQUENCE [LARGE SCALE GENOMIC DNA]</scope>
</reference>
<evidence type="ECO:0000313" key="4">
    <source>
        <dbReference type="Proteomes" id="UP001152797"/>
    </source>
</evidence>
<dbReference type="Proteomes" id="UP001152797">
    <property type="component" value="Unassembled WGS sequence"/>
</dbReference>
<dbReference type="SUPFAM" id="SSF82199">
    <property type="entry name" value="SET domain"/>
    <property type="match status" value="1"/>
</dbReference>
<dbReference type="InterPro" id="IPR050600">
    <property type="entry name" value="SETD3_SETD6_MTase"/>
</dbReference>
<dbReference type="EMBL" id="CAMXCT030002669">
    <property type="protein sequence ID" value="CAL4787045.1"/>
    <property type="molecule type" value="Genomic_DNA"/>
</dbReference>
<proteinExistence type="predicted"/>
<dbReference type="Gene3D" id="3.90.1410.10">
    <property type="entry name" value="set domain protein methyltransferase, domain 1"/>
    <property type="match status" value="1"/>
</dbReference>
<dbReference type="EMBL" id="CAMXCT020002669">
    <property type="protein sequence ID" value="CAL1153108.1"/>
    <property type="molecule type" value="Genomic_DNA"/>
</dbReference>
<organism evidence="1">
    <name type="scientific">Cladocopium goreaui</name>
    <dbReference type="NCBI Taxonomy" id="2562237"/>
    <lineage>
        <taxon>Eukaryota</taxon>
        <taxon>Sar</taxon>
        <taxon>Alveolata</taxon>
        <taxon>Dinophyceae</taxon>
        <taxon>Suessiales</taxon>
        <taxon>Symbiodiniaceae</taxon>
        <taxon>Cladocopium</taxon>
    </lineage>
</organism>
<dbReference type="AlphaFoldDB" id="A0A9P1CXW1"/>
<protein>
    <submittedName>
        <fullName evidence="3">DnaJ-like subfamily C member 3</fullName>
    </submittedName>
</protein>
<evidence type="ECO:0000313" key="1">
    <source>
        <dbReference type="EMBL" id="CAI3999733.1"/>
    </source>
</evidence>
<dbReference type="CDD" id="cd10527">
    <property type="entry name" value="SET_LSMT"/>
    <property type="match status" value="1"/>
</dbReference>
<keyword evidence="4" id="KW-1185">Reference proteome</keyword>
<dbReference type="GO" id="GO:0016279">
    <property type="term" value="F:protein-lysine N-methyltransferase activity"/>
    <property type="evidence" value="ECO:0007669"/>
    <property type="project" value="TreeGrafter"/>
</dbReference>
<gene>
    <name evidence="1" type="ORF">C1SCF055_LOCUS25909</name>
</gene>
<dbReference type="InterPro" id="IPR046341">
    <property type="entry name" value="SET_dom_sf"/>
</dbReference>
<dbReference type="EMBL" id="CAMXCT010002669">
    <property type="protein sequence ID" value="CAI3999733.1"/>
    <property type="molecule type" value="Genomic_DNA"/>
</dbReference>
<dbReference type="PANTHER" id="PTHR13271:SF151">
    <property type="entry name" value="SET DOMAIN-CONTAINING PROTEIN 4"/>
    <property type="match status" value="1"/>
</dbReference>